<dbReference type="SUPFAM" id="SSF53822">
    <property type="entry name" value="Periplasmic binding protein-like I"/>
    <property type="match status" value="1"/>
</dbReference>
<dbReference type="EMBL" id="CP074133">
    <property type="protein sequence ID" value="QUX21836.1"/>
    <property type="molecule type" value="Genomic_DNA"/>
</dbReference>
<dbReference type="InterPro" id="IPR000843">
    <property type="entry name" value="HTH_LacI"/>
</dbReference>
<keyword evidence="3" id="KW-0804">Transcription</keyword>
<dbReference type="InterPro" id="IPR046335">
    <property type="entry name" value="LacI/GalR-like_sensor"/>
</dbReference>
<gene>
    <name evidence="5" type="ORF">KGD84_26200</name>
</gene>
<feature type="domain" description="HTH lacI-type" evidence="4">
    <location>
        <begin position="9"/>
        <end position="63"/>
    </location>
</feature>
<evidence type="ECO:0000256" key="2">
    <source>
        <dbReference type="ARBA" id="ARBA00023125"/>
    </source>
</evidence>
<organism evidence="5 6">
    <name type="scientific">Nocardiopsis changdeensis</name>
    <dbReference type="NCBI Taxonomy" id="2831969"/>
    <lineage>
        <taxon>Bacteria</taxon>
        <taxon>Bacillati</taxon>
        <taxon>Actinomycetota</taxon>
        <taxon>Actinomycetes</taxon>
        <taxon>Streptosporangiales</taxon>
        <taxon>Nocardiopsidaceae</taxon>
        <taxon>Nocardiopsis</taxon>
    </lineage>
</organism>
<dbReference type="PANTHER" id="PTHR30146:SF109">
    <property type="entry name" value="HTH-TYPE TRANSCRIPTIONAL REGULATOR GALS"/>
    <property type="match status" value="1"/>
</dbReference>
<dbReference type="SMART" id="SM00354">
    <property type="entry name" value="HTH_LACI"/>
    <property type="match status" value="1"/>
</dbReference>
<name>A0ABX8BIA2_9ACTN</name>
<dbReference type="Proteomes" id="UP000676079">
    <property type="component" value="Chromosome"/>
</dbReference>
<evidence type="ECO:0000313" key="6">
    <source>
        <dbReference type="Proteomes" id="UP000676079"/>
    </source>
</evidence>
<keyword evidence="6" id="KW-1185">Reference proteome</keyword>
<keyword evidence="1" id="KW-0805">Transcription regulation</keyword>
<reference evidence="5 6" key="1">
    <citation type="submission" date="2021-05" db="EMBL/GenBank/DDBJ databases">
        <title>Direct Submission.</title>
        <authorList>
            <person name="Li K."/>
            <person name="Gao J."/>
        </authorList>
    </citation>
    <scope>NUCLEOTIDE SEQUENCE [LARGE SCALE GENOMIC DNA]</scope>
    <source>
        <strain evidence="5 6">Mg02</strain>
    </source>
</reference>
<evidence type="ECO:0000313" key="5">
    <source>
        <dbReference type="EMBL" id="QUX21836.1"/>
    </source>
</evidence>
<dbReference type="GO" id="GO:0003677">
    <property type="term" value="F:DNA binding"/>
    <property type="evidence" value="ECO:0007669"/>
    <property type="project" value="UniProtKB-KW"/>
</dbReference>
<dbReference type="SUPFAM" id="SSF47413">
    <property type="entry name" value="lambda repressor-like DNA-binding domains"/>
    <property type="match status" value="1"/>
</dbReference>
<dbReference type="Gene3D" id="1.10.260.40">
    <property type="entry name" value="lambda repressor-like DNA-binding domains"/>
    <property type="match status" value="1"/>
</dbReference>
<dbReference type="Pfam" id="PF13377">
    <property type="entry name" value="Peripla_BP_3"/>
    <property type="match status" value="1"/>
</dbReference>
<evidence type="ECO:0000259" key="4">
    <source>
        <dbReference type="PROSITE" id="PS50932"/>
    </source>
</evidence>
<dbReference type="PANTHER" id="PTHR30146">
    <property type="entry name" value="LACI-RELATED TRANSCRIPTIONAL REPRESSOR"/>
    <property type="match status" value="1"/>
</dbReference>
<dbReference type="Gene3D" id="3.40.50.2300">
    <property type="match status" value="2"/>
</dbReference>
<dbReference type="CDD" id="cd06267">
    <property type="entry name" value="PBP1_LacI_sugar_binding-like"/>
    <property type="match status" value="1"/>
</dbReference>
<dbReference type="InterPro" id="IPR010982">
    <property type="entry name" value="Lambda_DNA-bd_dom_sf"/>
</dbReference>
<sequence length="336" mass="35596">MTEQRPPAPTLDAVAARAGVSRSVASRALNGAPHVSRDKREAVRRAVRELGYVPDTRARALATRRSGTAALVVSGEDPSIFADPFFAQVIVGLSAALEEGDLHLMLCLAASERGRRRVEELLRSRGTDGVMPMAMREGDPLLPVFAASEVPVVFGGLPPGPAPRWYVDVDNAGGARLATEHLIARGCRRVAMISGPADTEVSRARERGHREALALAGREFLAPERGDFTEAGGAAAMSRLLERLPDVDGVFAANDNMAAGALRVLRAAGRDVPGDVSLVGFDDLDTARTREPALTTVHQPVRALGRETARMLLTVLGGGEATPLILPTELVVRSTS</sequence>
<keyword evidence="2 5" id="KW-0238">DNA-binding</keyword>
<evidence type="ECO:0000256" key="3">
    <source>
        <dbReference type="ARBA" id="ARBA00023163"/>
    </source>
</evidence>
<protein>
    <submittedName>
        <fullName evidence="5">LacI family DNA-binding transcriptional regulator</fullName>
    </submittedName>
</protein>
<proteinExistence type="predicted"/>
<evidence type="ECO:0000256" key="1">
    <source>
        <dbReference type="ARBA" id="ARBA00023015"/>
    </source>
</evidence>
<dbReference type="Pfam" id="PF00356">
    <property type="entry name" value="LacI"/>
    <property type="match status" value="1"/>
</dbReference>
<dbReference type="PROSITE" id="PS50932">
    <property type="entry name" value="HTH_LACI_2"/>
    <property type="match status" value="1"/>
</dbReference>
<accession>A0ABX8BIA2</accession>
<dbReference type="InterPro" id="IPR028082">
    <property type="entry name" value="Peripla_BP_I"/>
</dbReference>
<dbReference type="CDD" id="cd01392">
    <property type="entry name" value="HTH_LacI"/>
    <property type="match status" value="1"/>
</dbReference>
<dbReference type="RefSeq" id="WP_220563060.1">
    <property type="nucleotide sequence ID" value="NZ_CP074133.1"/>
</dbReference>